<dbReference type="PROSITE" id="PS50181">
    <property type="entry name" value="FBOX"/>
    <property type="match status" value="1"/>
</dbReference>
<accession>A0A0D2D515</accession>
<dbReference type="Pfam" id="PF00646">
    <property type="entry name" value="F-box"/>
    <property type="match status" value="1"/>
</dbReference>
<dbReference type="STRING" id="569365.A0A0D2D515"/>
<dbReference type="PANTHER" id="PTHR22904:SF523">
    <property type="entry name" value="STRESS-INDUCED-PHOSPHOPROTEIN 1"/>
    <property type="match status" value="1"/>
</dbReference>
<proteinExistence type="predicted"/>
<keyword evidence="1" id="KW-0677">Repeat</keyword>
<dbReference type="InterPro" id="IPR036047">
    <property type="entry name" value="F-box-like_dom_sf"/>
</dbReference>
<dbReference type="GO" id="GO:0051879">
    <property type="term" value="F:Hsp90 protein binding"/>
    <property type="evidence" value="ECO:0007669"/>
    <property type="project" value="TreeGrafter"/>
</dbReference>
<sequence>MSSEHPSEQVKHLLQDCLGAARRQDYAAALAAVNDALKACNTDKSIPVIHVLEHRVAVYLRMNLLDQALKDAKAMIRLDPTDARGYIRSGITECRKNNKAAAMRFFEYGLKKVPNSDANHVLLVKEMKKTAEQIRTEIVLSQAKDPLSALPLEVVELVLSFLDYRSIIRLLRVSRSWNKIVSNADPVISTLYFPSSAKQISPKLLSAAIKRCRTLKTVKLPQLPGPTAQYLVRALERDKRFSELQDFEWRDVQNYPAVLSVGQFDLRVIIVESSRTLIPHEWAYDVLRNYRSLEVGKFQYMSTSSGAEVSVKSSSLREYELRCGRYSSLCSDRISFEFPELRTLSYKGIRYASLPPLSRTLDLSQMTKLRSLDLVDAELHSINLPPSLKQLKLASCRFVAQPCDPALPYPTLNELEELRVDDCDFFPTFVLYSIQKTQPGKLLKFSVTANEQVAQHLTSIMSMPWFRSLKSLRIANANFISLDDFSYIKSCPALEELCLEQAENIGAFVSDLIREAAQLRKVTLRDCFNVARDIIAWAKARGVEVEITQQDFATGSGRHVVEIY</sequence>
<dbReference type="VEuPathDB" id="FungiDB:PV07_02466"/>
<dbReference type="InterPro" id="IPR001810">
    <property type="entry name" value="F-box_dom"/>
</dbReference>
<name>A0A0D2D515_9EURO</name>
<evidence type="ECO:0000259" key="3">
    <source>
        <dbReference type="PROSITE" id="PS50181"/>
    </source>
</evidence>
<dbReference type="AlphaFoldDB" id="A0A0D2D515"/>
<protein>
    <recommendedName>
        <fullName evidence="3">F-box domain-containing protein</fullName>
    </recommendedName>
</protein>
<keyword evidence="5" id="KW-1185">Reference proteome</keyword>
<dbReference type="OrthoDB" id="629492at2759"/>
<evidence type="ECO:0000313" key="4">
    <source>
        <dbReference type="EMBL" id="KIW30764.1"/>
    </source>
</evidence>
<dbReference type="Gene3D" id="3.80.10.10">
    <property type="entry name" value="Ribonuclease Inhibitor"/>
    <property type="match status" value="1"/>
</dbReference>
<dbReference type="RefSeq" id="XP_016250980.1">
    <property type="nucleotide sequence ID" value="XM_016389078.1"/>
</dbReference>
<dbReference type="Gene3D" id="1.25.40.10">
    <property type="entry name" value="Tetratricopeptide repeat domain"/>
    <property type="match status" value="1"/>
</dbReference>
<dbReference type="HOGENOM" id="CLU_024395_0_1_1"/>
<dbReference type="InterPro" id="IPR011990">
    <property type="entry name" value="TPR-like_helical_dom_sf"/>
</dbReference>
<evidence type="ECO:0000313" key="5">
    <source>
        <dbReference type="Proteomes" id="UP000054466"/>
    </source>
</evidence>
<dbReference type="Gene3D" id="1.20.1280.50">
    <property type="match status" value="1"/>
</dbReference>
<dbReference type="SUPFAM" id="SSF81383">
    <property type="entry name" value="F-box domain"/>
    <property type="match status" value="1"/>
</dbReference>
<reference evidence="4 5" key="1">
    <citation type="submission" date="2015-01" db="EMBL/GenBank/DDBJ databases">
        <title>The Genome Sequence of Cladophialophora immunda CBS83496.</title>
        <authorList>
            <consortium name="The Broad Institute Genomics Platform"/>
            <person name="Cuomo C."/>
            <person name="de Hoog S."/>
            <person name="Gorbushina A."/>
            <person name="Stielow B."/>
            <person name="Teixiera M."/>
            <person name="Abouelleil A."/>
            <person name="Chapman S.B."/>
            <person name="Priest M."/>
            <person name="Young S.K."/>
            <person name="Wortman J."/>
            <person name="Nusbaum C."/>
            <person name="Birren B."/>
        </authorList>
    </citation>
    <scope>NUCLEOTIDE SEQUENCE [LARGE SCALE GENOMIC DNA]</scope>
    <source>
        <strain evidence="4 5">CBS 83496</strain>
    </source>
</reference>
<organism evidence="4 5">
    <name type="scientific">Cladophialophora immunda</name>
    <dbReference type="NCBI Taxonomy" id="569365"/>
    <lineage>
        <taxon>Eukaryota</taxon>
        <taxon>Fungi</taxon>
        <taxon>Dikarya</taxon>
        <taxon>Ascomycota</taxon>
        <taxon>Pezizomycotina</taxon>
        <taxon>Eurotiomycetes</taxon>
        <taxon>Chaetothyriomycetidae</taxon>
        <taxon>Chaetothyriales</taxon>
        <taxon>Herpotrichiellaceae</taxon>
        <taxon>Cladophialophora</taxon>
    </lineage>
</organism>
<evidence type="ECO:0000256" key="1">
    <source>
        <dbReference type="ARBA" id="ARBA00022737"/>
    </source>
</evidence>
<dbReference type="SMART" id="SM00256">
    <property type="entry name" value="FBOX"/>
    <property type="match status" value="1"/>
</dbReference>
<dbReference type="GeneID" id="27341660"/>
<dbReference type="SUPFAM" id="SSF52047">
    <property type="entry name" value="RNI-like"/>
    <property type="match status" value="1"/>
</dbReference>
<dbReference type="PANTHER" id="PTHR22904">
    <property type="entry name" value="TPR REPEAT CONTAINING PROTEIN"/>
    <property type="match status" value="1"/>
</dbReference>
<keyword evidence="2" id="KW-0802">TPR repeat</keyword>
<feature type="domain" description="F-box" evidence="3">
    <location>
        <begin position="144"/>
        <end position="191"/>
    </location>
</feature>
<dbReference type="SUPFAM" id="SSF48452">
    <property type="entry name" value="TPR-like"/>
    <property type="match status" value="1"/>
</dbReference>
<gene>
    <name evidence="4" type="ORF">PV07_02466</name>
</gene>
<dbReference type="EMBL" id="KN847041">
    <property type="protein sequence ID" value="KIW30764.1"/>
    <property type="molecule type" value="Genomic_DNA"/>
</dbReference>
<evidence type="ECO:0000256" key="2">
    <source>
        <dbReference type="ARBA" id="ARBA00022803"/>
    </source>
</evidence>
<dbReference type="Proteomes" id="UP000054466">
    <property type="component" value="Unassembled WGS sequence"/>
</dbReference>
<dbReference type="InterPro" id="IPR032675">
    <property type="entry name" value="LRR_dom_sf"/>
</dbReference>